<proteinExistence type="predicted"/>
<dbReference type="Proteomes" id="UP000019249">
    <property type="component" value="Unassembled WGS sequence"/>
</dbReference>
<dbReference type="Gene3D" id="1.10.260.40">
    <property type="entry name" value="lambda repressor-like DNA-binding domains"/>
    <property type="match status" value="1"/>
</dbReference>
<dbReference type="InterPro" id="IPR001387">
    <property type="entry name" value="Cro/C1-type_HTH"/>
</dbReference>
<evidence type="ECO:0000313" key="2">
    <source>
        <dbReference type="EMBL" id="EUJ24363.1"/>
    </source>
</evidence>
<evidence type="ECO:0000259" key="1">
    <source>
        <dbReference type="PROSITE" id="PS50943"/>
    </source>
</evidence>
<dbReference type="SMART" id="SM00530">
    <property type="entry name" value="HTH_XRE"/>
    <property type="match status" value="1"/>
</dbReference>
<sequence length="208" mass="23605">MLRNRLAVLLAERNLKITRVSKDTGISRSTLTAISQNDSKMIQMDTIDGLCQYLGVTPSDFFDYAPIKISTTITNMDLNIESDYEMTELEFEININIEKNEGRETYLAVGSLEHSVYMSPICCNINIILSFDTADNAQKFKVSVVDKLSPFLQIQLRNDMNHAIYNAIESEIEVVLDTMETTIETVAEGDYLYDVQQIVFSLTINDIF</sequence>
<gene>
    <name evidence="2" type="ORF">MFLO_15638</name>
</gene>
<feature type="domain" description="HTH cro/C1-type" evidence="1">
    <location>
        <begin position="6"/>
        <end position="61"/>
    </location>
</feature>
<organism evidence="2 3">
    <name type="scientific">Listeria floridensis FSL S10-1187</name>
    <dbReference type="NCBI Taxonomy" id="1265817"/>
    <lineage>
        <taxon>Bacteria</taxon>
        <taxon>Bacillati</taxon>
        <taxon>Bacillota</taxon>
        <taxon>Bacilli</taxon>
        <taxon>Bacillales</taxon>
        <taxon>Listeriaceae</taxon>
        <taxon>Listeria</taxon>
    </lineage>
</organism>
<name>A0ABN0RBD4_9LIST</name>
<dbReference type="PROSITE" id="PS50943">
    <property type="entry name" value="HTH_CROC1"/>
    <property type="match status" value="1"/>
</dbReference>
<dbReference type="CDD" id="cd00093">
    <property type="entry name" value="HTH_XRE"/>
    <property type="match status" value="1"/>
</dbReference>
<dbReference type="EMBL" id="AODF01000059">
    <property type="protein sequence ID" value="EUJ24363.1"/>
    <property type="molecule type" value="Genomic_DNA"/>
</dbReference>
<keyword evidence="3" id="KW-1185">Reference proteome</keyword>
<dbReference type="SUPFAM" id="SSF47413">
    <property type="entry name" value="lambda repressor-like DNA-binding domains"/>
    <property type="match status" value="1"/>
</dbReference>
<accession>A0ABN0RBD4</accession>
<dbReference type="Pfam" id="PF13443">
    <property type="entry name" value="HTH_26"/>
    <property type="match status" value="1"/>
</dbReference>
<dbReference type="InterPro" id="IPR010982">
    <property type="entry name" value="Lambda_DNA-bd_dom_sf"/>
</dbReference>
<reference evidence="2 3" key="1">
    <citation type="journal article" date="2014" name="Int. J. Syst. Evol. Microbiol.">
        <title>Listeria floridensis sp. nov., Listeria aquatica sp. nov., Listeria cornellensis sp. nov., Listeria riparia sp. nov. and Listeria grandensis sp. nov., from agricultural and natural environments.</title>
        <authorList>
            <person name="den Bakker H.C."/>
            <person name="Warchocki S."/>
            <person name="Wright E.M."/>
            <person name="Allred A.F."/>
            <person name="Ahlstrom C."/>
            <person name="Manuel C.S."/>
            <person name="Stasiewicz M.J."/>
            <person name="Burrell A."/>
            <person name="Roof S."/>
            <person name="Strawn L."/>
            <person name="Fortes E.D."/>
            <person name="Nightingale K.K."/>
            <person name="Kephart D."/>
            <person name="Wiedmann M."/>
        </authorList>
    </citation>
    <scope>NUCLEOTIDE SEQUENCE [LARGE SCALE GENOMIC DNA]</scope>
    <source>
        <strain evidence="2 3">FSL S10-1187</strain>
    </source>
</reference>
<evidence type="ECO:0000313" key="3">
    <source>
        <dbReference type="Proteomes" id="UP000019249"/>
    </source>
</evidence>
<dbReference type="RefSeq" id="WP_077913262.1">
    <property type="nucleotide sequence ID" value="NZ_AODF01000059.1"/>
</dbReference>
<comment type="caution">
    <text evidence="2">The sequence shown here is derived from an EMBL/GenBank/DDBJ whole genome shotgun (WGS) entry which is preliminary data.</text>
</comment>
<protein>
    <submittedName>
        <fullName evidence="2">Cro/CI family transcriptional regulator</fullName>
    </submittedName>
</protein>